<dbReference type="EMBL" id="CP023067">
    <property type="protein sequence ID" value="ASY62162.1"/>
    <property type="molecule type" value="Genomic_DNA"/>
</dbReference>
<reference evidence="1 2" key="1">
    <citation type="submission" date="2017-08" db="EMBL/GenBank/DDBJ databases">
        <title>Multipartite genome sequences of Sinorhizobium species nodulating soybeans.</title>
        <authorList>
            <person name="Tian C.F."/>
        </authorList>
    </citation>
    <scope>NUCLEOTIDE SEQUENCE [LARGE SCALE GENOMIC DNA]</scope>
    <source>
        <strain evidence="1 2">CCBAU 05684</strain>
    </source>
</reference>
<dbReference type="AlphaFoldDB" id="A0A249P8U5"/>
<proteinExistence type="predicted"/>
<dbReference type="Proteomes" id="UP000217211">
    <property type="component" value="Chromosome"/>
</dbReference>
<organism evidence="1 2">
    <name type="scientific">Sinorhizobium sojae CCBAU 05684</name>
    <dbReference type="NCBI Taxonomy" id="716928"/>
    <lineage>
        <taxon>Bacteria</taxon>
        <taxon>Pseudomonadati</taxon>
        <taxon>Pseudomonadota</taxon>
        <taxon>Alphaproteobacteria</taxon>
        <taxon>Hyphomicrobiales</taxon>
        <taxon>Rhizobiaceae</taxon>
        <taxon>Sinorhizobium/Ensifer group</taxon>
        <taxon>Sinorhizobium</taxon>
    </lineage>
</organism>
<sequence>MLASARGVVSPEQYPSSDSNDRLAVLSIMIRIVSLDSLFLAH</sequence>
<name>A0A249P8U5_9HYPH</name>
<keyword evidence="2" id="KW-1185">Reference proteome</keyword>
<gene>
    <name evidence="1" type="ORF">SJ05684_c06990</name>
</gene>
<protein>
    <submittedName>
        <fullName evidence="1">Uncharacterized protein</fullName>
    </submittedName>
</protein>
<dbReference type="KEGG" id="esj:SJ05684_c06990"/>
<evidence type="ECO:0000313" key="1">
    <source>
        <dbReference type="EMBL" id="ASY62162.1"/>
    </source>
</evidence>
<evidence type="ECO:0000313" key="2">
    <source>
        <dbReference type="Proteomes" id="UP000217211"/>
    </source>
</evidence>
<accession>A0A249P8U5</accession>